<reference evidence="3 4" key="2">
    <citation type="submission" date="2018-11" db="EMBL/GenBank/DDBJ databases">
        <authorList>
            <consortium name="Pathogen Informatics"/>
        </authorList>
    </citation>
    <scope>NUCLEOTIDE SEQUENCE [LARGE SCALE GENOMIC DNA]</scope>
</reference>
<dbReference type="SUPFAM" id="SSF53300">
    <property type="entry name" value="vWA-like"/>
    <property type="match status" value="1"/>
</dbReference>
<proteinExistence type="predicted"/>
<dbReference type="GO" id="GO:0005524">
    <property type="term" value="F:ATP binding"/>
    <property type="evidence" value="ECO:0007669"/>
    <property type="project" value="UniProtKB-KW"/>
</dbReference>
<keyword evidence="1" id="KW-0547">Nucleotide-binding</keyword>
<keyword evidence="4" id="KW-1185">Reference proteome</keyword>
<dbReference type="OrthoDB" id="422220at2759"/>
<gene>
    <name evidence="3" type="ORF">TTAC_LOCUS5585</name>
</gene>
<reference evidence="5" key="1">
    <citation type="submission" date="2017-02" db="UniProtKB">
        <authorList>
            <consortium name="WormBaseParasite"/>
        </authorList>
    </citation>
    <scope>IDENTIFICATION</scope>
</reference>
<dbReference type="InterPro" id="IPR036465">
    <property type="entry name" value="vWFA_dom_sf"/>
</dbReference>
<dbReference type="GO" id="GO:0000055">
    <property type="term" value="P:ribosomal large subunit export from nucleus"/>
    <property type="evidence" value="ECO:0007669"/>
    <property type="project" value="TreeGrafter"/>
</dbReference>
<evidence type="ECO:0000256" key="1">
    <source>
        <dbReference type="ARBA" id="ARBA00022741"/>
    </source>
</evidence>
<sequence length="127" mass="14170">MKNYGGFCIPNPSELQIIPYLASQFRKDKIWMRRTQPSQRDYRILIGVDNSSSMADNLCRQMTFEALATVINALNLLEAGKVGVCSFGESVEVVHGLGEPWTNEMGAAMLAKFDFKQSRTSLTQVSC</sequence>
<dbReference type="AlphaFoldDB" id="A0A0R3WXW0"/>
<evidence type="ECO:0000313" key="4">
    <source>
        <dbReference type="Proteomes" id="UP000274429"/>
    </source>
</evidence>
<dbReference type="GO" id="GO:0005634">
    <property type="term" value="C:nucleus"/>
    <property type="evidence" value="ECO:0007669"/>
    <property type="project" value="TreeGrafter"/>
</dbReference>
<dbReference type="GO" id="GO:0000027">
    <property type="term" value="P:ribosomal large subunit assembly"/>
    <property type="evidence" value="ECO:0007669"/>
    <property type="project" value="TreeGrafter"/>
</dbReference>
<keyword evidence="2" id="KW-0067">ATP-binding</keyword>
<dbReference type="PANTHER" id="PTHR48103:SF2">
    <property type="entry name" value="MIDASIN"/>
    <property type="match status" value="1"/>
</dbReference>
<dbReference type="Proteomes" id="UP000274429">
    <property type="component" value="Unassembled WGS sequence"/>
</dbReference>
<dbReference type="GO" id="GO:0030687">
    <property type="term" value="C:preribosome, large subunit precursor"/>
    <property type="evidence" value="ECO:0007669"/>
    <property type="project" value="TreeGrafter"/>
</dbReference>
<dbReference type="EMBL" id="UYWX01008106">
    <property type="protein sequence ID" value="VDM27279.1"/>
    <property type="molecule type" value="Genomic_DNA"/>
</dbReference>
<evidence type="ECO:0000313" key="5">
    <source>
        <dbReference type="WBParaSite" id="TTAC_0000560001-mRNA-1"/>
    </source>
</evidence>
<organism evidence="5">
    <name type="scientific">Hydatigena taeniaeformis</name>
    <name type="common">Feline tapeworm</name>
    <name type="synonym">Taenia taeniaeformis</name>
    <dbReference type="NCBI Taxonomy" id="6205"/>
    <lineage>
        <taxon>Eukaryota</taxon>
        <taxon>Metazoa</taxon>
        <taxon>Spiralia</taxon>
        <taxon>Lophotrochozoa</taxon>
        <taxon>Platyhelminthes</taxon>
        <taxon>Cestoda</taxon>
        <taxon>Eucestoda</taxon>
        <taxon>Cyclophyllidea</taxon>
        <taxon>Taeniidae</taxon>
        <taxon>Hydatigera</taxon>
    </lineage>
</organism>
<evidence type="ECO:0000313" key="3">
    <source>
        <dbReference type="EMBL" id="VDM27279.1"/>
    </source>
</evidence>
<dbReference type="PANTHER" id="PTHR48103">
    <property type="entry name" value="MIDASIN-RELATED"/>
    <property type="match status" value="1"/>
</dbReference>
<dbReference type="STRING" id="6205.A0A0R3WXW0"/>
<protein>
    <submittedName>
        <fullName evidence="5">VWFA domain-containing protein</fullName>
    </submittedName>
</protein>
<accession>A0A0R3WXW0</accession>
<dbReference type="WBParaSite" id="TTAC_0000560001-mRNA-1">
    <property type="protein sequence ID" value="TTAC_0000560001-mRNA-1"/>
    <property type="gene ID" value="TTAC_0000560001"/>
</dbReference>
<name>A0A0R3WXW0_HYDTA</name>
<evidence type="ECO:0000256" key="2">
    <source>
        <dbReference type="ARBA" id="ARBA00022840"/>
    </source>
</evidence>